<reference evidence="1" key="1">
    <citation type="submission" date="2015-02" db="EMBL/GenBank/DDBJ databases">
        <title>Genome Assembly of Bacillaceae bacterium MTCC 8252.</title>
        <authorList>
            <person name="Verma A."/>
            <person name="Khatri I."/>
            <person name="Mual P."/>
            <person name="Subramanian S."/>
            <person name="Krishnamurthi S."/>
        </authorList>
    </citation>
    <scope>NUCLEOTIDE SEQUENCE [LARGE SCALE GENOMIC DNA]</scope>
    <source>
        <strain evidence="1">MTCC 8252</strain>
    </source>
</reference>
<evidence type="ECO:0000313" key="1">
    <source>
        <dbReference type="EMBL" id="KKB40851.1"/>
    </source>
</evidence>
<sequence length="57" mass="6891">MYQFFRLAFLSVKDDLIINKEEGVPPGMRQVIFHHLFMRDEGTNLTVKYRLFLWITD</sequence>
<protein>
    <submittedName>
        <fullName evidence="1">Uncharacterized protein</fullName>
    </submittedName>
</protein>
<gene>
    <name evidence="1" type="ORF">QY95_01163</name>
</gene>
<comment type="caution">
    <text evidence="1">The sequence shown here is derived from an EMBL/GenBank/DDBJ whole genome shotgun (WGS) entry which is preliminary data.</text>
</comment>
<dbReference type="Proteomes" id="UP000031563">
    <property type="component" value="Unassembled WGS sequence"/>
</dbReference>
<keyword evidence="2" id="KW-1185">Reference proteome</keyword>
<accession>A0A0F5I5N8</accession>
<organism evidence="1 2">
    <name type="scientific">Bacillus thermotolerans</name>
    <name type="common">Quasibacillus thermotolerans</name>
    <dbReference type="NCBI Taxonomy" id="1221996"/>
    <lineage>
        <taxon>Bacteria</taxon>
        <taxon>Bacillati</taxon>
        <taxon>Bacillota</taxon>
        <taxon>Bacilli</taxon>
        <taxon>Bacillales</taxon>
        <taxon>Bacillaceae</taxon>
        <taxon>Bacillus</taxon>
    </lineage>
</organism>
<dbReference type="EMBL" id="JWIR02000026">
    <property type="protein sequence ID" value="KKB40851.1"/>
    <property type="molecule type" value="Genomic_DNA"/>
</dbReference>
<dbReference type="AlphaFoldDB" id="A0A0F5I5N8"/>
<name>A0A0F5I5N8_BACTR</name>
<evidence type="ECO:0000313" key="2">
    <source>
        <dbReference type="Proteomes" id="UP000031563"/>
    </source>
</evidence>
<proteinExistence type="predicted"/>